<sequence length="388" mass="42567">MFLLDLSHTSHSTARTGIQRVARSLHAALGDQAQAVCFDPWLDAWRGLERWEFARLDSRAAPATRRSARWPWIAQWRGRYRRRFGRGAAALPPSEGLIVPEVFSANVAAALPTLFAQTSGPRVAMFHDALPLRFPEFTAPGTVSRFPYYLRELLDFDGIVAVSEDSRAALLGYWRWLQVPQPPPVLALPHGVEPPAARVSVTRTPRTRPGVLSVGTIEGRKNHLALLAACEQLWRAGADFELQLIGFVARQSGTEVQQRIRTLQSAGRPLRFTGPVSDELLEAAYADCDFTVYPSIAEGFGLPVVESLVRGRPCVCSAHGAVGELTRDGGCVGLDVLDASGLAAAIGRLLAAPAELEALSAAARQRTFKTWADYTRELLAWMRTLPRR</sequence>
<dbReference type="Gene3D" id="3.40.50.2000">
    <property type="entry name" value="Glycogen Phosphorylase B"/>
    <property type="match status" value="1"/>
</dbReference>
<dbReference type="CAZy" id="GT4">
    <property type="family name" value="Glycosyltransferase Family 4"/>
</dbReference>
<keyword evidence="3" id="KW-1185">Reference proteome</keyword>
<dbReference type="Pfam" id="PF00534">
    <property type="entry name" value="Glycos_transf_1"/>
    <property type="match status" value="1"/>
</dbReference>
<organism evidence="2 3">
    <name type="scientific">Opitutus terrae (strain DSM 11246 / JCM 15787 / PB90-1)</name>
    <dbReference type="NCBI Taxonomy" id="452637"/>
    <lineage>
        <taxon>Bacteria</taxon>
        <taxon>Pseudomonadati</taxon>
        <taxon>Verrucomicrobiota</taxon>
        <taxon>Opitutia</taxon>
        <taxon>Opitutales</taxon>
        <taxon>Opitutaceae</taxon>
        <taxon>Opitutus</taxon>
    </lineage>
</organism>
<dbReference type="OrthoDB" id="186663at2"/>
<dbReference type="HOGENOM" id="CLU_711406_0_0_0"/>
<dbReference type="PANTHER" id="PTHR46401">
    <property type="entry name" value="GLYCOSYLTRANSFERASE WBBK-RELATED"/>
    <property type="match status" value="1"/>
</dbReference>
<evidence type="ECO:0000313" key="2">
    <source>
        <dbReference type="EMBL" id="ACB77281.1"/>
    </source>
</evidence>
<gene>
    <name evidence="2" type="ordered locus">Oter_4007</name>
</gene>
<dbReference type="SUPFAM" id="SSF53756">
    <property type="entry name" value="UDP-Glycosyltransferase/glycogen phosphorylase"/>
    <property type="match status" value="1"/>
</dbReference>
<dbReference type="Proteomes" id="UP000007013">
    <property type="component" value="Chromosome"/>
</dbReference>
<dbReference type="InterPro" id="IPR001296">
    <property type="entry name" value="Glyco_trans_1"/>
</dbReference>
<dbReference type="GO" id="GO:0016757">
    <property type="term" value="F:glycosyltransferase activity"/>
    <property type="evidence" value="ECO:0007669"/>
    <property type="project" value="InterPro"/>
</dbReference>
<name>B1ZZU5_OPITP</name>
<accession>B1ZZU5</accession>
<dbReference type="STRING" id="452637.Oter_4007"/>
<protein>
    <submittedName>
        <fullName evidence="2">Glycosyl transferase group 1</fullName>
    </submittedName>
</protein>
<evidence type="ECO:0000259" key="1">
    <source>
        <dbReference type="Pfam" id="PF00534"/>
    </source>
</evidence>
<reference evidence="2 3" key="1">
    <citation type="journal article" date="2011" name="J. Bacteriol.">
        <title>Genome sequence of the verrucomicrobium Opitutus terrae PB90-1, an abundant inhabitant of rice paddy soil ecosystems.</title>
        <authorList>
            <person name="van Passel M.W."/>
            <person name="Kant R."/>
            <person name="Palva A."/>
            <person name="Copeland A."/>
            <person name="Lucas S."/>
            <person name="Lapidus A."/>
            <person name="Glavina del Rio T."/>
            <person name="Pitluck S."/>
            <person name="Goltsman E."/>
            <person name="Clum A."/>
            <person name="Sun H."/>
            <person name="Schmutz J."/>
            <person name="Larimer F.W."/>
            <person name="Land M.L."/>
            <person name="Hauser L."/>
            <person name="Kyrpides N."/>
            <person name="Mikhailova N."/>
            <person name="Richardson P.P."/>
            <person name="Janssen P.H."/>
            <person name="de Vos W.M."/>
            <person name="Smidt H."/>
        </authorList>
    </citation>
    <scope>NUCLEOTIDE SEQUENCE [LARGE SCALE GENOMIC DNA]</scope>
    <source>
        <strain evidence="3">DSM 11246 / JCM 15787 / PB90-1</strain>
    </source>
</reference>
<dbReference type="KEGG" id="ote:Oter_4007"/>
<dbReference type="PANTHER" id="PTHR46401:SF9">
    <property type="entry name" value="MANNOSYLTRANSFERASE A"/>
    <property type="match status" value="1"/>
</dbReference>
<keyword evidence="2" id="KW-0808">Transferase</keyword>
<dbReference type="RefSeq" id="WP_012376809.1">
    <property type="nucleotide sequence ID" value="NC_010571.1"/>
</dbReference>
<proteinExistence type="predicted"/>
<dbReference type="AlphaFoldDB" id="B1ZZU5"/>
<dbReference type="eggNOG" id="COG0438">
    <property type="taxonomic scope" value="Bacteria"/>
</dbReference>
<dbReference type="EMBL" id="CP001032">
    <property type="protein sequence ID" value="ACB77281.1"/>
    <property type="molecule type" value="Genomic_DNA"/>
</dbReference>
<evidence type="ECO:0000313" key="3">
    <source>
        <dbReference type="Proteomes" id="UP000007013"/>
    </source>
</evidence>
<feature type="domain" description="Glycosyl transferase family 1" evidence="1">
    <location>
        <begin position="205"/>
        <end position="366"/>
    </location>
</feature>